<keyword evidence="12" id="KW-1185">Reference proteome</keyword>
<dbReference type="GO" id="GO:0071916">
    <property type="term" value="F:dipeptide transmembrane transporter activity"/>
    <property type="evidence" value="ECO:0007669"/>
    <property type="project" value="TreeGrafter"/>
</dbReference>
<dbReference type="CDD" id="cd06261">
    <property type="entry name" value="TM_PBP2"/>
    <property type="match status" value="1"/>
</dbReference>
<dbReference type="InterPro" id="IPR025966">
    <property type="entry name" value="OppC_N"/>
</dbReference>
<dbReference type="Gene3D" id="1.10.3720.10">
    <property type="entry name" value="MetI-like"/>
    <property type="match status" value="1"/>
</dbReference>
<dbReference type="AlphaFoldDB" id="A0A2P7RVE2"/>
<dbReference type="InterPro" id="IPR000515">
    <property type="entry name" value="MetI-like"/>
</dbReference>
<evidence type="ECO:0000259" key="10">
    <source>
        <dbReference type="PROSITE" id="PS50928"/>
    </source>
</evidence>
<evidence type="ECO:0000256" key="5">
    <source>
        <dbReference type="ARBA" id="ARBA00022856"/>
    </source>
</evidence>
<evidence type="ECO:0000256" key="1">
    <source>
        <dbReference type="ARBA" id="ARBA00004651"/>
    </source>
</evidence>
<feature type="transmembrane region" description="Helical" evidence="9">
    <location>
        <begin position="226"/>
        <end position="251"/>
    </location>
</feature>
<reference evidence="11 12" key="1">
    <citation type="submission" date="2018-03" db="EMBL/GenBank/DDBJ databases">
        <title>The draft genome of Mesorhizobium sp. 6GN-30.</title>
        <authorList>
            <person name="Liu L."/>
            <person name="Li L."/>
            <person name="Wang T."/>
            <person name="Zhang X."/>
            <person name="Liang L."/>
        </authorList>
    </citation>
    <scope>NUCLEOTIDE SEQUENCE [LARGE SCALE GENOMIC DNA]</scope>
    <source>
        <strain evidence="11 12">6GN30</strain>
    </source>
</reference>
<dbReference type="OrthoDB" id="9783218at2"/>
<proteinExistence type="inferred from homology"/>
<keyword evidence="6" id="KW-0653">Protein transport</keyword>
<evidence type="ECO:0000256" key="7">
    <source>
        <dbReference type="ARBA" id="ARBA00022989"/>
    </source>
</evidence>
<dbReference type="InterPro" id="IPR050366">
    <property type="entry name" value="BP-dependent_transpt_permease"/>
</dbReference>
<feature type="transmembrane region" description="Helical" evidence="9">
    <location>
        <begin position="107"/>
        <end position="133"/>
    </location>
</feature>
<accession>A0A2P7RVE2</accession>
<keyword evidence="7 9" id="KW-1133">Transmembrane helix</keyword>
<dbReference type="SUPFAM" id="SSF161098">
    <property type="entry name" value="MetI-like"/>
    <property type="match status" value="1"/>
</dbReference>
<sequence>MTAKDTREPIVSSSGEPVALMQAGPLREFWLLFRKNLSAMVGLTILLVFLFVAVFADLIAPHSPIMQFRQHSLQPPVWQDGGSARFLLGTDAVGRDLLSRLMHGSRFSFYVGFCVLTLSLTLGVALGLVAGYFRGWLEEIIMRLSDILWSFPSLLLAFVVVAVLGPSLTNAMIAIALAYLPEFIRITRGQVLVVANRNYVIASRMAGAGPLRLMFTAILPNCLAPVIVHASLVFSSAILAAAGLSFLGLGAQPPAPEWGAMLAESREFILRAWWVVAFPGLAILIMVLAVNFIGDGLRDALDPRLSRA</sequence>
<keyword evidence="3" id="KW-1003">Cell membrane</keyword>
<feature type="transmembrane region" description="Helical" evidence="9">
    <location>
        <begin position="201"/>
        <end position="220"/>
    </location>
</feature>
<dbReference type="GO" id="GO:0005886">
    <property type="term" value="C:plasma membrane"/>
    <property type="evidence" value="ECO:0007669"/>
    <property type="project" value="UniProtKB-SubCell"/>
</dbReference>
<name>A0A2P7RVE2_9HYPH</name>
<dbReference type="PANTHER" id="PTHR43386">
    <property type="entry name" value="OLIGOPEPTIDE TRANSPORT SYSTEM PERMEASE PROTEIN APPC"/>
    <property type="match status" value="1"/>
</dbReference>
<evidence type="ECO:0000256" key="3">
    <source>
        <dbReference type="ARBA" id="ARBA00022475"/>
    </source>
</evidence>
<comment type="subcellular location">
    <subcellularLocation>
        <location evidence="1 9">Cell membrane</location>
        <topology evidence="1 9">Multi-pass membrane protein</topology>
    </subcellularLocation>
</comment>
<keyword evidence="2 9" id="KW-0813">Transport</keyword>
<feature type="transmembrane region" description="Helical" evidence="9">
    <location>
        <begin position="153"/>
        <end position="180"/>
    </location>
</feature>
<feature type="transmembrane region" description="Helical" evidence="9">
    <location>
        <begin position="272"/>
        <end position="294"/>
    </location>
</feature>
<dbReference type="InterPro" id="IPR035906">
    <property type="entry name" value="MetI-like_sf"/>
</dbReference>
<evidence type="ECO:0000313" key="12">
    <source>
        <dbReference type="Proteomes" id="UP000241229"/>
    </source>
</evidence>
<evidence type="ECO:0000256" key="8">
    <source>
        <dbReference type="ARBA" id="ARBA00023136"/>
    </source>
</evidence>
<keyword evidence="8 9" id="KW-0472">Membrane</keyword>
<organism evidence="11 12">
    <name type="scientific">Kumtagia ephedrae</name>
    <dbReference type="NCBI Taxonomy" id="2116701"/>
    <lineage>
        <taxon>Bacteria</taxon>
        <taxon>Pseudomonadati</taxon>
        <taxon>Pseudomonadota</taxon>
        <taxon>Alphaproteobacteria</taxon>
        <taxon>Hyphomicrobiales</taxon>
        <taxon>Phyllobacteriaceae</taxon>
        <taxon>Kumtagia</taxon>
    </lineage>
</organism>
<keyword evidence="5" id="KW-0571">Peptide transport</keyword>
<dbReference type="Pfam" id="PF12911">
    <property type="entry name" value="OppC_N"/>
    <property type="match status" value="1"/>
</dbReference>
<evidence type="ECO:0000256" key="9">
    <source>
        <dbReference type="RuleBase" id="RU363032"/>
    </source>
</evidence>
<comment type="caution">
    <text evidence="11">The sequence shown here is derived from an EMBL/GenBank/DDBJ whole genome shotgun (WGS) entry which is preliminary data.</text>
</comment>
<evidence type="ECO:0000256" key="6">
    <source>
        <dbReference type="ARBA" id="ARBA00022927"/>
    </source>
</evidence>
<evidence type="ECO:0000256" key="2">
    <source>
        <dbReference type="ARBA" id="ARBA00022448"/>
    </source>
</evidence>
<dbReference type="PANTHER" id="PTHR43386:SF1">
    <property type="entry name" value="D,D-DIPEPTIDE TRANSPORT SYSTEM PERMEASE PROTEIN DDPC-RELATED"/>
    <property type="match status" value="1"/>
</dbReference>
<dbReference type="EMBL" id="PXYK01000031">
    <property type="protein sequence ID" value="PSJ54194.1"/>
    <property type="molecule type" value="Genomic_DNA"/>
</dbReference>
<gene>
    <name evidence="11" type="ORF">C7I84_24690</name>
</gene>
<feature type="domain" description="ABC transmembrane type-1" evidence="10">
    <location>
        <begin position="105"/>
        <end position="294"/>
    </location>
</feature>
<feature type="transmembrane region" description="Helical" evidence="9">
    <location>
        <begin position="37"/>
        <end position="60"/>
    </location>
</feature>
<dbReference type="GO" id="GO:0015031">
    <property type="term" value="P:protein transport"/>
    <property type="evidence" value="ECO:0007669"/>
    <property type="project" value="UniProtKB-KW"/>
</dbReference>
<dbReference type="Pfam" id="PF00528">
    <property type="entry name" value="BPD_transp_1"/>
    <property type="match status" value="1"/>
</dbReference>
<protein>
    <submittedName>
        <fullName evidence="11">Dipeptide ABC transporter permease DppC</fullName>
    </submittedName>
</protein>
<keyword evidence="4 9" id="KW-0812">Transmembrane</keyword>
<evidence type="ECO:0000256" key="4">
    <source>
        <dbReference type="ARBA" id="ARBA00022692"/>
    </source>
</evidence>
<dbReference type="PROSITE" id="PS50928">
    <property type="entry name" value="ABC_TM1"/>
    <property type="match status" value="1"/>
</dbReference>
<dbReference type="Proteomes" id="UP000241229">
    <property type="component" value="Unassembled WGS sequence"/>
</dbReference>
<evidence type="ECO:0000313" key="11">
    <source>
        <dbReference type="EMBL" id="PSJ54194.1"/>
    </source>
</evidence>
<comment type="similarity">
    <text evidence="9">Belongs to the binding-protein-dependent transport system permease family.</text>
</comment>